<feature type="chain" id="PRO_5008151329" evidence="1">
    <location>
        <begin position="24"/>
        <end position="77"/>
    </location>
</feature>
<sequence length="77" mass="8956">MKNITTYILTLNKLLLGIHVAVPFCNLSLKDDKHHAIQLQDKVKDHRWQVPIGLHQKPIHPILMRTNSKKDLQEQSI</sequence>
<protein>
    <submittedName>
        <fullName evidence="2">RNA-directed DNA polymerase</fullName>
    </submittedName>
</protein>
<evidence type="ECO:0000313" key="2">
    <source>
        <dbReference type="WBParaSite" id="SCUD_0000378501-mRNA-1"/>
    </source>
</evidence>
<evidence type="ECO:0000256" key="1">
    <source>
        <dbReference type="SAM" id="SignalP"/>
    </source>
</evidence>
<proteinExistence type="predicted"/>
<name>A0A183JM54_9TREM</name>
<dbReference type="WBParaSite" id="SCUD_0000378501-mRNA-1">
    <property type="protein sequence ID" value="SCUD_0000378501-mRNA-1"/>
    <property type="gene ID" value="SCUD_0000378501"/>
</dbReference>
<accession>A0A183JM54</accession>
<reference evidence="2" key="1">
    <citation type="submission" date="2016-06" db="UniProtKB">
        <authorList>
            <consortium name="WormBaseParasite"/>
        </authorList>
    </citation>
    <scope>IDENTIFICATION</scope>
</reference>
<dbReference type="AlphaFoldDB" id="A0A183JM54"/>
<feature type="signal peptide" evidence="1">
    <location>
        <begin position="1"/>
        <end position="23"/>
    </location>
</feature>
<keyword evidence="1" id="KW-0732">Signal</keyword>
<organism evidence="2">
    <name type="scientific">Schistosoma curassoni</name>
    <dbReference type="NCBI Taxonomy" id="6186"/>
    <lineage>
        <taxon>Eukaryota</taxon>
        <taxon>Metazoa</taxon>
        <taxon>Spiralia</taxon>
        <taxon>Lophotrochozoa</taxon>
        <taxon>Platyhelminthes</taxon>
        <taxon>Trematoda</taxon>
        <taxon>Digenea</taxon>
        <taxon>Strigeidida</taxon>
        <taxon>Schistosomatoidea</taxon>
        <taxon>Schistosomatidae</taxon>
        <taxon>Schistosoma</taxon>
    </lineage>
</organism>